<proteinExistence type="predicted"/>
<evidence type="ECO:0000313" key="2">
    <source>
        <dbReference type="EMBL" id="KAF3199016.1"/>
    </source>
</evidence>
<protein>
    <submittedName>
        <fullName evidence="3">Uncharacterized protein</fullName>
    </submittedName>
</protein>
<evidence type="ECO:0000313" key="4">
    <source>
        <dbReference type="Proteomes" id="UP000483672"/>
    </source>
</evidence>
<feature type="region of interest" description="Disordered" evidence="1">
    <location>
        <begin position="59"/>
        <end position="114"/>
    </location>
</feature>
<gene>
    <name evidence="3" type="ORF">TWF191_008849</name>
    <name evidence="2" type="ORF">TWF679_001679</name>
</gene>
<name>A0A6G1MGE1_ORBOL</name>
<feature type="compositionally biased region" description="Polar residues" evidence="1">
    <location>
        <begin position="1"/>
        <end position="10"/>
    </location>
</feature>
<sequence length="114" mass="12315">MSQPHGTNPGQGMDPPHRVPMLYTSPPVTDSIPEVEAASVPHTQCPVYNLFETQATDIFPQGPTFSQQSNSDENVPACTSFQNENRQMGQPSSQDDGSQVDLIAQDPTSDVARS</sequence>
<feature type="region of interest" description="Disordered" evidence="1">
    <location>
        <begin position="1"/>
        <end position="34"/>
    </location>
</feature>
<comment type="caution">
    <text evidence="3">The sequence shown here is derived from an EMBL/GenBank/DDBJ whole genome shotgun (WGS) entry which is preliminary data.</text>
</comment>
<dbReference type="OrthoDB" id="5317027at2759"/>
<organism evidence="3 4">
    <name type="scientific">Orbilia oligospora</name>
    <name type="common">Nematode-trapping fungus</name>
    <name type="synonym">Arthrobotrys oligospora</name>
    <dbReference type="NCBI Taxonomy" id="2813651"/>
    <lineage>
        <taxon>Eukaryota</taxon>
        <taxon>Fungi</taxon>
        <taxon>Dikarya</taxon>
        <taxon>Ascomycota</taxon>
        <taxon>Pezizomycotina</taxon>
        <taxon>Orbiliomycetes</taxon>
        <taxon>Orbiliales</taxon>
        <taxon>Orbiliaceae</taxon>
        <taxon>Orbilia</taxon>
    </lineage>
</organism>
<reference evidence="3 4" key="1">
    <citation type="submission" date="2019-06" db="EMBL/GenBank/DDBJ databases">
        <authorList>
            <person name="Palmer J.M."/>
        </authorList>
    </citation>
    <scope>NUCLEOTIDE SEQUENCE [LARGE SCALE GENOMIC DNA]</scope>
    <source>
        <strain evidence="3 4">TWF191</strain>
        <strain evidence="2">TWF679</strain>
    </source>
</reference>
<evidence type="ECO:0000313" key="3">
    <source>
        <dbReference type="EMBL" id="KAF3216945.1"/>
    </source>
</evidence>
<accession>A0A6G1MGE1</accession>
<dbReference type="EMBL" id="WIPF01000061">
    <property type="protein sequence ID" value="KAF3216945.1"/>
    <property type="molecule type" value="Genomic_DNA"/>
</dbReference>
<evidence type="ECO:0000256" key="1">
    <source>
        <dbReference type="SAM" id="MobiDB-lite"/>
    </source>
</evidence>
<dbReference type="EMBL" id="WIWT01000124">
    <property type="protein sequence ID" value="KAF3199016.1"/>
    <property type="molecule type" value="Genomic_DNA"/>
</dbReference>
<dbReference type="Proteomes" id="UP000483672">
    <property type="component" value="Unassembled WGS sequence"/>
</dbReference>
<dbReference type="Proteomes" id="UP000614610">
    <property type="component" value="Unassembled WGS sequence"/>
</dbReference>
<feature type="compositionally biased region" description="Polar residues" evidence="1">
    <location>
        <begin position="63"/>
        <end position="97"/>
    </location>
</feature>
<dbReference type="AlphaFoldDB" id="A0A6G1MGE1"/>